<dbReference type="AlphaFoldDB" id="X1IP08"/>
<evidence type="ECO:0000313" key="1">
    <source>
        <dbReference type="EMBL" id="GAH67864.1"/>
    </source>
</evidence>
<feature type="non-terminal residue" evidence="1">
    <location>
        <position position="1"/>
    </location>
</feature>
<comment type="caution">
    <text evidence="1">The sequence shown here is derived from an EMBL/GenBank/DDBJ whole genome shotgun (WGS) entry which is preliminary data.</text>
</comment>
<organism evidence="1">
    <name type="scientific">marine sediment metagenome</name>
    <dbReference type="NCBI Taxonomy" id="412755"/>
    <lineage>
        <taxon>unclassified sequences</taxon>
        <taxon>metagenomes</taxon>
        <taxon>ecological metagenomes</taxon>
    </lineage>
</organism>
<protein>
    <submittedName>
        <fullName evidence="1">Uncharacterized protein</fullName>
    </submittedName>
</protein>
<dbReference type="EMBL" id="BARU01030841">
    <property type="protein sequence ID" value="GAH67864.1"/>
    <property type="molecule type" value="Genomic_DNA"/>
</dbReference>
<sequence length="71" mass="7944">GDKQIWGHSNAMLIAPLTTIEGQVLAETFDKVFENLWDKGSTLKETCSSCNDKERCLGTNPDDWLDLVSQE</sequence>
<proteinExistence type="predicted"/>
<gene>
    <name evidence="1" type="ORF">S03H2_48863</name>
</gene>
<accession>X1IP08</accession>
<reference evidence="1" key="1">
    <citation type="journal article" date="2014" name="Front. Microbiol.">
        <title>High frequency of phylogenetically diverse reductive dehalogenase-homologous genes in deep subseafloor sedimentary metagenomes.</title>
        <authorList>
            <person name="Kawai M."/>
            <person name="Futagami T."/>
            <person name="Toyoda A."/>
            <person name="Takaki Y."/>
            <person name="Nishi S."/>
            <person name="Hori S."/>
            <person name="Arai W."/>
            <person name="Tsubouchi T."/>
            <person name="Morono Y."/>
            <person name="Uchiyama I."/>
            <person name="Ito T."/>
            <person name="Fujiyama A."/>
            <person name="Inagaki F."/>
            <person name="Takami H."/>
        </authorList>
    </citation>
    <scope>NUCLEOTIDE SEQUENCE</scope>
    <source>
        <strain evidence="1">Expedition CK06-06</strain>
    </source>
</reference>
<name>X1IP08_9ZZZZ</name>